<feature type="domain" description="N-acetyltransferase" evidence="1">
    <location>
        <begin position="6"/>
        <end position="146"/>
    </location>
</feature>
<keyword evidence="3" id="KW-1185">Reference proteome</keyword>
<reference evidence="2 3" key="1">
    <citation type="submission" date="2017-08" db="EMBL/GenBank/DDBJ databases">
        <title>The whole genome shortgun sequences of strain Leeuwenhoekiella nanhaiensis G18 from the South China Sea.</title>
        <authorList>
            <person name="Liu Q."/>
        </authorList>
    </citation>
    <scope>NUCLEOTIDE SEQUENCE [LARGE SCALE GENOMIC DNA]</scope>
    <source>
        <strain evidence="2 3">G18</strain>
    </source>
</reference>
<organism evidence="2 3">
    <name type="scientific">Leeuwenhoekiella nanhaiensis</name>
    <dbReference type="NCBI Taxonomy" id="1655491"/>
    <lineage>
        <taxon>Bacteria</taxon>
        <taxon>Pseudomonadati</taxon>
        <taxon>Bacteroidota</taxon>
        <taxon>Flavobacteriia</taxon>
        <taxon>Flavobacteriales</taxon>
        <taxon>Flavobacteriaceae</taxon>
        <taxon>Leeuwenhoekiella</taxon>
    </lineage>
</organism>
<dbReference type="InterPro" id="IPR000182">
    <property type="entry name" value="GNAT_dom"/>
</dbReference>
<dbReference type="RefSeq" id="WP_099644271.1">
    <property type="nucleotide sequence ID" value="NZ_KZ319287.1"/>
</dbReference>
<dbReference type="Pfam" id="PF13673">
    <property type="entry name" value="Acetyltransf_10"/>
    <property type="match status" value="1"/>
</dbReference>
<evidence type="ECO:0000313" key="3">
    <source>
        <dbReference type="Proteomes" id="UP000229433"/>
    </source>
</evidence>
<dbReference type="EMBL" id="NQXA01000001">
    <property type="protein sequence ID" value="PHQ30730.1"/>
    <property type="molecule type" value="Genomic_DNA"/>
</dbReference>
<name>A0A2G1VVV2_9FLAO</name>
<dbReference type="CDD" id="cd04301">
    <property type="entry name" value="NAT_SF"/>
    <property type="match status" value="1"/>
</dbReference>
<dbReference type="Gene3D" id="3.40.630.30">
    <property type="match status" value="1"/>
</dbReference>
<dbReference type="AlphaFoldDB" id="A0A2G1VVV2"/>
<dbReference type="PROSITE" id="PS51186">
    <property type="entry name" value="GNAT"/>
    <property type="match status" value="1"/>
</dbReference>
<evidence type="ECO:0000259" key="1">
    <source>
        <dbReference type="PROSITE" id="PS51186"/>
    </source>
</evidence>
<accession>A0A2G1VVV2</accession>
<comment type="caution">
    <text evidence="2">The sequence shown here is derived from an EMBL/GenBank/DDBJ whole genome shotgun (WGS) entry which is preliminary data.</text>
</comment>
<dbReference type="SUPFAM" id="SSF55729">
    <property type="entry name" value="Acyl-CoA N-acyltransferases (Nat)"/>
    <property type="match status" value="1"/>
</dbReference>
<protein>
    <submittedName>
        <fullName evidence="2">GNAT family N-acetyltransferase</fullName>
    </submittedName>
</protein>
<gene>
    <name evidence="2" type="ORF">CJ305_00425</name>
</gene>
<dbReference type="GO" id="GO:0016747">
    <property type="term" value="F:acyltransferase activity, transferring groups other than amino-acyl groups"/>
    <property type="evidence" value="ECO:0007669"/>
    <property type="project" value="InterPro"/>
</dbReference>
<dbReference type="Proteomes" id="UP000229433">
    <property type="component" value="Unassembled WGS sequence"/>
</dbReference>
<dbReference type="InterPro" id="IPR016181">
    <property type="entry name" value="Acyl_CoA_acyltransferase"/>
</dbReference>
<dbReference type="OrthoDB" id="9796171at2"/>
<evidence type="ECO:0000313" key="2">
    <source>
        <dbReference type="EMBL" id="PHQ30730.1"/>
    </source>
</evidence>
<proteinExistence type="predicted"/>
<keyword evidence="2" id="KW-0808">Transferase</keyword>
<sequence>MNIEILTFEEFSLQKLYEVLQLRAEVFVVEQNCPYQDVDGKDQKALHVLGYADGKLVAYTRLFKPGDYFERASIGRVIVRENYRKYGYGKDIMNASIKVLEDEFDTKEIELSAQVYLKKFYNDLGFKEFGEGYLEDNIPHIRMLRN</sequence>